<evidence type="ECO:0000313" key="2">
    <source>
        <dbReference type="EMBL" id="MFC0268123.1"/>
    </source>
</evidence>
<keyword evidence="1" id="KW-0812">Transmembrane</keyword>
<accession>A0ABV6G3N7</accession>
<keyword evidence="1" id="KW-0472">Membrane</keyword>
<organism evidence="2 3">
    <name type="scientific">Kushneria aurantia</name>
    <dbReference type="NCBI Taxonomy" id="504092"/>
    <lineage>
        <taxon>Bacteria</taxon>
        <taxon>Pseudomonadati</taxon>
        <taxon>Pseudomonadota</taxon>
        <taxon>Gammaproteobacteria</taxon>
        <taxon>Oceanospirillales</taxon>
        <taxon>Halomonadaceae</taxon>
        <taxon>Kushneria</taxon>
    </lineage>
</organism>
<reference evidence="2 3" key="1">
    <citation type="submission" date="2024-09" db="EMBL/GenBank/DDBJ databases">
        <authorList>
            <person name="Sun Q."/>
            <person name="Mori K."/>
        </authorList>
    </citation>
    <scope>NUCLEOTIDE SEQUENCE [LARGE SCALE GENOMIC DNA]</scope>
    <source>
        <strain evidence="2 3">CCM 7415</strain>
    </source>
</reference>
<keyword evidence="1" id="KW-1133">Transmembrane helix</keyword>
<feature type="transmembrane region" description="Helical" evidence="1">
    <location>
        <begin position="15"/>
        <end position="34"/>
    </location>
</feature>
<comment type="caution">
    <text evidence="2">The sequence shown here is derived from an EMBL/GenBank/DDBJ whole genome shotgun (WGS) entry which is preliminary data.</text>
</comment>
<name>A0ABV6G3N7_9GAMM</name>
<evidence type="ECO:0000256" key="1">
    <source>
        <dbReference type="SAM" id="Phobius"/>
    </source>
</evidence>
<dbReference type="EMBL" id="JBHLVX010000035">
    <property type="protein sequence ID" value="MFC0268123.1"/>
    <property type="molecule type" value="Genomic_DNA"/>
</dbReference>
<sequence>MSHAFRTPDRRSRQARLAVTALFFTNGVMITTLMPRYPELKQSLSLSIAACMVCASSDAKAVPFSTPSTPPGASAPSAEVCWAV</sequence>
<evidence type="ECO:0000313" key="3">
    <source>
        <dbReference type="Proteomes" id="UP001589814"/>
    </source>
</evidence>
<dbReference type="RefSeq" id="WP_156826888.1">
    <property type="nucleotide sequence ID" value="NZ_JBHLVX010000035.1"/>
</dbReference>
<gene>
    <name evidence="2" type="ORF">ACFFHW_09035</name>
</gene>
<keyword evidence="3" id="KW-1185">Reference proteome</keyword>
<proteinExistence type="predicted"/>
<protein>
    <submittedName>
        <fullName evidence="2">Uncharacterized protein</fullName>
    </submittedName>
</protein>
<dbReference type="Proteomes" id="UP001589814">
    <property type="component" value="Unassembled WGS sequence"/>
</dbReference>